<name>A0A376B7V8_9ASCO</name>
<dbReference type="PANTHER" id="PTHR12504">
    <property type="entry name" value="MITOCHONDRIAL IMPORT RECEPTOR SUBUNIT TOM22"/>
    <property type="match status" value="1"/>
</dbReference>
<keyword evidence="7" id="KW-1133">Transmembrane helix</keyword>
<evidence type="ECO:0000256" key="5">
    <source>
        <dbReference type="ARBA" id="ARBA00022787"/>
    </source>
</evidence>
<evidence type="ECO:0000256" key="7">
    <source>
        <dbReference type="ARBA" id="ARBA00022989"/>
    </source>
</evidence>
<keyword evidence="8" id="KW-0811">Translocation</keyword>
<reference evidence="14" key="1">
    <citation type="submission" date="2018-06" db="EMBL/GenBank/DDBJ databases">
        <authorList>
            <person name="Guldener U."/>
        </authorList>
    </citation>
    <scope>NUCLEOTIDE SEQUENCE [LARGE SCALE GENOMIC DNA]</scope>
    <source>
        <strain evidence="14">UTAD17</strain>
    </source>
</reference>
<evidence type="ECO:0000256" key="8">
    <source>
        <dbReference type="ARBA" id="ARBA00023010"/>
    </source>
</evidence>
<evidence type="ECO:0000256" key="9">
    <source>
        <dbReference type="ARBA" id="ARBA00023128"/>
    </source>
</evidence>
<evidence type="ECO:0000256" key="1">
    <source>
        <dbReference type="ARBA" id="ARBA00004572"/>
    </source>
</evidence>
<dbReference type="CDD" id="cd22884">
    <property type="entry name" value="TOM22"/>
    <property type="match status" value="1"/>
</dbReference>
<evidence type="ECO:0000256" key="4">
    <source>
        <dbReference type="ARBA" id="ARBA00022692"/>
    </source>
</evidence>
<dbReference type="InterPro" id="IPR005683">
    <property type="entry name" value="Tom22"/>
</dbReference>
<evidence type="ECO:0000256" key="11">
    <source>
        <dbReference type="ARBA" id="ARBA00023170"/>
    </source>
</evidence>
<dbReference type="GO" id="GO:0005741">
    <property type="term" value="C:mitochondrial outer membrane"/>
    <property type="evidence" value="ECO:0007669"/>
    <property type="project" value="UniProtKB-SubCell"/>
</dbReference>
<evidence type="ECO:0000256" key="10">
    <source>
        <dbReference type="ARBA" id="ARBA00023136"/>
    </source>
</evidence>
<keyword evidence="10" id="KW-0472">Membrane</keyword>
<comment type="subcellular location">
    <subcellularLocation>
        <location evidence="1">Mitochondrion outer membrane</location>
        <topology evidence="1">Single-pass membrane protein</topology>
    </subcellularLocation>
</comment>
<feature type="compositionally biased region" description="Acidic residues" evidence="12">
    <location>
        <begin position="34"/>
        <end position="59"/>
    </location>
</feature>
<dbReference type="EMBL" id="UFAJ01000450">
    <property type="protein sequence ID" value="SSD60776.1"/>
    <property type="molecule type" value="Genomic_DNA"/>
</dbReference>
<protein>
    <recommendedName>
        <fullName evidence="15">Mitochondrial import receptor subunit TOM22</fullName>
    </recommendedName>
</protein>
<dbReference type="Proteomes" id="UP000262825">
    <property type="component" value="Unassembled WGS sequence"/>
</dbReference>
<evidence type="ECO:0000256" key="6">
    <source>
        <dbReference type="ARBA" id="ARBA00022927"/>
    </source>
</evidence>
<comment type="similarity">
    <text evidence="2">Belongs to the Tom22 family.</text>
</comment>
<evidence type="ECO:0000313" key="14">
    <source>
        <dbReference type="Proteomes" id="UP000262825"/>
    </source>
</evidence>
<accession>A0A376B7V8</accession>
<evidence type="ECO:0000256" key="12">
    <source>
        <dbReference type="SAM" id="MobiDB-lite"/>
    </source>
</evidence>
<keyword evidence="4" id="KW-0812">Transmembrane</keyword>
<evidence type="ECO:0000256" key="3">
    <source>
        <dbReference type="ARBA" id="ARBA00022448"/>
    </source>
</evidence>
<feature type="region of interest" description="Disordered" evidence="12">
    <location>
        <begin position="29"/>
        <end position="59"/>
    </location>
</feature>
<evidence type="ECO:0000313" key="13">
    <source>
        <dbReference type="EMBL" id="SSD60776.1"/>
    </source>
</evidence>
<keyword evidence="6" id="KW-0653">Protein transport</keyword>
<gene>
    <name evidence="13" type="ORF">SCODWIG_02537</name>
</gene>
<proteinExistence type="inferred from homology"/>
<dbReference type="Pfam" id="PF04281">
    <property type="entry name" value="Tom22"/>
    <property type="match status" value="1"/>
</dbReference>
<sequence>MVEITEIIEDQNTQDDVVADVLAEAVAETVAKAEEEEEEDDDEGEAYASDDEDSDYDDFDENETLFERIVALKDIVPPKQRNAVCNAFSTTVNIAKSIFSKGGSLTWTIATSALLLGVPLSLTILAEQQLIEMEKTFDLQSNANDLLGSAPQQPVPSPAAQ</sequence>
<keyword evidence="5" id="KW-1000">Mitochondrion outer membrane</keyword>
<dbReference type="AlphaFoldDB" id="A0A376B7V8"/>
<evidence type="ECO:0000256" key="2">
    <source>
        <dbReference type="ARBA" id="ARBA00009874"/>
    </source>
</evidence>
<keyword evidence="14" id="KW-1185">Reference proteome</keyword>
<keyword evidence="11" id="KW-0675">Receptor</keyword>
<dbReference type="GO" id="GO:0006886">
    <property type="term" value="P:intracellular protein transport"/>
    <property type="evidence" value="ECO:0007669"/>
    <property type="project" value="InterPro"/>
</dbReference>
<keyword evidence="3" id="KW-0813">Transport</keyword>
<organism evidence="13 14">
    <name type="scientific">Saccharomycodes ludwigii</name>
    <dbReference type="NCBI Taxonomy" id="36035"/>
    <lineage>
        <taxon>Eukaryota</taxon>
        <taxon>Fungi</taxon>
        <taxon>Dikarya</taxon>
        <taxon>Ascomycota</taxon>
        <taxon>Saccharomycotina</taxon>
        <taxon>Saccharomycetes</taxon>
        <taxon>Saccharomycodales</taxon>
        <taxon>Saccharomycodaceae</taxon>
        <taxon>Saccharomycodes</taxon>
    </lineage>
</organism>
<dbReference type="PANTHER" id="PTHR12504:SF0">
    <property type="entry name" value="MITOCHONDRIAL IMPORT RECEPTOR SUBUNIT TOM22 HOMOLOG"/>
    <property type="match status" value="1"/>
</dbReference>
<dbReference type="VEuPathDB" id="FungiDB:SCODWIG_02537"/>
<keyword evidence="9" id="KW-0496">Mitochondrion</keyword>
<evidence type="ECO:0008006" key="15">
    <source>
        <dbReference type="Google" id="ProtNLM"/>
    </source>
</evidence>